<evidence type="ECO:0000256" key="5">
    <source>
        <dbReference type="ARBA" id="ARBA00022771"/>
    </source>
</evidence>
<dbReference type="SMART" id="SM00355">
    <property type="entry name" value="ZnF_C2H2"/>
    <property type="match status" value="5"/>
</dbReference>
<feature type="compositionally biased region" description="Low complexity" evidence="15">
    <location>
        <begin position="799"/>
        <end position="819"/>
    </location>
</feature>
<feature type="compositionally biased region" description="Acidic residues" evidence="15">
    <location>
        <begin position="125"/>
        <end position="137"/>
    </location>
</feature>
<feature type="domain" description="C2H2-type" evidence="16">
    <location>
        <begin position="542"/>
        <end position="569"/>
    </location>
</feature>
<dbReference type="FunFam" id="3.30.160.60:FF:000291">
    <property type="entry name" value="Spalt-like transcription factor 4"/>
    <property type="match status" value="1"/>
</dbReference>
<evidence type="ECO:0000256" key="8">
    <source>
        <dbReference type="ARBA" id="ARBA00023125"/>
    </source>
</evidence>
<feature type="region of interest" description="Disordered" evidence="15">
    <location>
        <begin position="1032"/>
        <end position="1094"/>
    </location>
</feature>
<evidence type="ECO:0000256" key="12">
    <source>
        <dbReference type="ARBA" id="ARBA00056983"/>
    </source>
</evidence>
<feature type="domain" description="C2H2-type" evidence="16">
    <location>
        <begin position="960"/>
        <end position="987"/>
    </location>
</feature>
<sequence length="1325" mass="143867">MNQREVPASSAASRYFQKPQSFGLPLQSRRKIIPSSPSTSLPRTSELESGSSSDAESATGSPSESEDEDANELKMLENPSDTKSDSPDTEFEEVKSGFTLDGYPKLVDITKRLSCSDASTIKPEYDEEDDEDTEEPMITESTKSDEEDKDSTVTGNETWDNRNYRKRLKLRHLHGVDGVKDKANLFPGLNAIADIEQMKQRNTIIKTEEENDDNNNSNTDGNYEERDTDNEDRCTPTPEDLQIFPPAYAASLPPSHVTFEALQNTRVAVAQHIGLTRCPSDPEKLQELAAYLHQQYILQMKMIHQRLQEQMETAKLTQSSSPDCMASDENEDSSAIAISPSTSTAPHNVPISLVINRPSSPSSLSILTPPKPSRTPTPIKREPSSPPPASQPLPSSTASHSMSKVSSSSSPPLLMGSSQPQQQPVSLPPCSISSSFASSIITNLDPPPSPSEPNSLEILTKHTQEILDNASQGLLANNLADELAFRKGVNGKSGSSLSPYDSKNGGRNEPFFKHRCRYCGKVFGSDSALQIHIRSHTGERPFKCNVCGSRFTTKGNLKVHFQRHTSKFPHIKMNPHPVPEHLDKFHPPLLAQMGSSQHQALPPGHPQPAFPIATTFPPTSLSHLYRSTVAHPSHALSLPTPPPRLPQEALFRPLSSYSLFGSHINNGSSSSTTDQDQPENLCKPATSVATNSSNQSNHSISPTPLFENGDQFKEDSGDDEVMQAMSETSEPPNELSINEEGNNEAEEHYRSHHAGSKTPPDVDSGSGDDASLQEQPENLSNKSRSEINDLSLDSRKCFSRSSNPSPRPFSPSGSSNSSDSFDRYLSHTPQPQLSTGAPLAAYANDVDPSKDPSFVYANFLPQPGSNDNSWENLIEIDKTSETSKLQELVDNIGHKLTDPNECVICHRILSCKSALQMHYRTHTGERPFRCKLCRRSFTTKGNLKTHMSVHRVKPPVRVHHQCPVCHKRFTNSLILEQHIRLHTGDPTDLTLEQIQASEIREYFPGLNNAATAVSLPPPPPLNFSPLITSVSTNTSNTTTSIPHPSPSSPLQLTVSSTSKKSDTDRCDLDKEKHEEDNNSILHQNLPLSSPSTTNSTSLVALENHVQTSTTVCSRGKDSPVALTTTTTSIYHQSFPNPCNNFANGSLPGDLNDDKSPVGSRSPAFSEQMSPQSQTSVPSPTISTTQEEVLEDGRCSTPEAGPANGVGTLWSPLDLTPKASSSSLLATSNTAATTIYTSSGHNSYNHVNTNTNGSCSSTSSTVNATSASSAVFVFSTNSTPSSRNTSPLISSVLTSPFNPLGLAVASSGRRVLASSTIIHCYHSTSV</sequence>
<dbReference type="PANTHER" id="PTHR23233:SF84">
    <property type="entry name" value="FI23031P1"/>
    <property type="match status" value="1"/>
</dbReference>
<dbReference type="InterPro" id="IPR051565">
    <property type="entry name" value="Sal_C2H2-zinc-finger"/>
</dbReference>
<evidence type="ECO:0000256" key="4">
    <source>
        <dbReference type="ARBA" id="ARBA00022737"/>
    </source>
</evidence>
<organism evidence="17 18">
    <name type="scientific">Parthenolecanium corni</name>
    <dbReference type="NCBI Taxonomy" id="536013"/>
    <lineage>
        <taxon>Eukaryota</taxon>
        <taxon>Metazoa</taxon>
        <taxon>Ecdysozoa</taxon>
        <taxon>Arthropoda</taxon>
        <taxon>Hexapoda</taxon>
        <taxon>Insecta</taxon>
        <taxon>Pterygota</taxon>
        <taxon>Neoptera</taxon>
        <taxon>Paraneoptera</taxon>
        <taxon>Hemiptera</taxon>
        <taxon>Sternorrhyncha</taxon>
        <taxon>Coccoidea</taxon>
        <taxon>Coccidae</taxon>
        <taxon>Parthenolecanium</taxon>
    </lineage>
</organism>
<dbReference type="PROSITE" id="PS50157">
    <property type="entry name" value="ZINC_FINGER_C2H2_2"/>
    <property type="match status" value="5"/>
</dbReference>
<feature type="region of interest" description="Disordered" evidence="15">
    <location>
        <begin position="666"/>
        <end position="836"/>
    </location>
</feature>
<dbReference type="GO" id="GO:0005634">
    <property type="term" value="C:nucleus"/>
    <property type="evidence" value="ECO:0007669"/>
    <property type="project" value="UniProtKB-SubCell"/>
</dbReference>
<feature type="region of interest" description="Disordered" evidence="15">
    <location>
        <begin position="352"/>
        <end position="429"/>
    </location>
</feature>
<evidence type="ECO:0000259" key="16">
    <source>
        <dbReference type="PROSITE" id="PS50157"/>
    </source>
</evidence>
<dbReference type="SUPFAM" id="SSF57667">
    <property type="entry name" value="beta-beta-alpha zinc fingers"/>
    <property type="match status" value="3"/>
</dbReference>
<evidence type="ECO:0000256" key="6">
    <source>
        <dbReference type="ARBA" id="ARBA00022833"/>
    </source>
</evidence>
<dbReference type="FunFam" id="3.30.160.60:FF:000215">
    <property type="entry name" value="Spalt-like transcription factor 3"/>
    <property type="match status" value="1"/>
</dbReference>
<evidence type="ECO:0000256" key="11">
    <source>
        <dbReference type="ARBA" id="ARBA00038474"/>
    </source>
</evidence>
<keyword evidence="7" id="KW-0805">Transcription regulation</keyword>
<feature type="region of interest" description="Disordered" evidence="15">
    <location>
        <begin position="114"/>
        <end position="158"/>
    </location>
</feature>
<feature type="compositionally biased region" description="Low complexity" evidence="15">
    <location>
        <begin position="392"/>
        <end position="429"/>
    </location>
</feature>
<feature type="compositionally biased region" description="Polar residues" evidence="15">
    <location>
        <begin position="725"/>
        <end position="740"/>
    </location>
</feature>
<feature type="compositionally biased region" description="Polar residues" evidence="15">
    <location>
        <begin position="47"/>
        <end position="63"/>
    </location>
</feature>
<keyword evidence="9" id="KW-0804">Transcription</keyword>
<feature type="domain" description="C2H2-type" evidence="16">
    <location>
        <begin position="928"/>
        <end position="955"/>
    </location>
</feature>
<keyword evidence="6" id="KW-0862">Zinc</keyword>
<evidence type="ECO:0000256" key="1">
    <source>
        <dbReference type="ARBA" id="ARBA00004123"/>
    </source>
</evidence>
<dbReference type="GO" id="GO:0008270">
    <property type="term" value="F:zinc ion binding"/>
    <property type="evidence" value="ECO:0007669"/>
    <property type="project" value="UniProtKB-KW"/>
</dbReference>
<dbReference type="GO" id="GO:0000978">
    <property type="term" value="F:RNA polymerase II cis-regulatory region sequence-specific DNA binding"/>
    <property type="evidence" value="ECO:0007669"/>
    <property type="project" value="TreeGrafter"/>
</dbReference>
<comment type="similarity">
    <text evidence="11">Belongs to the sal C2H2-type zinc-finger protein family.</text>
</comment>
<dbReference type="FunFam" id="3.30.160.60:FF:002027">
    <property type="entry name" value="Blast:Sal-like protein 3"/>
    <property type="match status" value="1"/>
</dbReference>
<evidence type="ECO:0000256" key="13">
    <source>
        <dbReference type="ARBA" id="ARBA00071947"/>
    </source>
</evidence>
<evidence type="ECO:0000313" key="17">
    <source>
        <dbReference type="EMBL" id="KAK7573868.1"/>
    </source>
</evidence>
<feature type="compositionally biased region" description="Basic and acidic residues" evidence="15">
    <location>
        <begin position="1059"/>
        <end position="1076"/>
    </location>
</feature>
<feature type="compositionally biased region" description="Low complexity" evidence="15">
    <location>
        <begin position="1167"/>
        <end position="1184"/>
    </location>
</feature>
<keyword evidence="2" id="KW-0217">Developmental protein</keyword>
<feature type="compositionally biased region" description="Basic and acidic residues" evidence="15">
    <location>
        <begin position="783"/>
        <end position="796"/>
    </location>
</feature>
<dbReference type="PANTHER" id="PTHR23233">
    <property type="entry name" value="SAL-LIKE PROTEIN"/>
    <property type="match status" value="1"/>
</dbReference>
<comment type="caution">
    <text evidence="17">The sequence shown here is derived from an EMBL/GenBank/DDBJ whole genome shotgun (WGS) entry which is preliminary data.</text>
</comment>
<comment type="function">
    <text evidence="12">Required for the establishment of the posterior-most head and the anterior-most tail segments of the embryo. Probably function as a transcriptional regulator. Could repress the transcription of the tsh gene.</text>
</comment>
<keyword evidence="4" id="KW-0677">Repeat</keyword>
<dbReference type="GO" id="GO:0000981">
    <property type="term" value="F:DNA-binding transcription factor activity, RNA polymerase II-specific"/>
    <property type="evidence" value="ECO:0007669"/>
    <property type="project" value="TreeGrafter"/>
</dbReference>
<accession>A0AAN9XZ44</accession>
<feature type="domain" description="C2H2-type" evidence="16">
    <location>
        <begin position="900"/>
        <end position="927"/>
    </location>
</feature>
<evidence type="ECO:0000313" key="18">
    <source>
        <dbReference type="Proteomes" id="UP001367676"/>
    </source>
</evidence>
<feature type="domain" description="C2H2-type" evidence="16">
    <location>
        <begin position="514"/>
        <end position="541"/>
    </location>
</feature>
<comment type="subcellular location">
    <subcellularLocation>
        <location evidence="1">Nucleus</location>
    </subcellularLocation>
</comment>
<keyword evidence="5 14" id="KW-0863">Zinc-finger</keyword>
<feature type="compositionally biased region" description="Low complexity" evidence="15">
    <location>
        <begin position="1032"/>
        <end position="1042"/>
    </location>
</feature>
<feature type="region of interest" description="Disordered" evidence="15">
    <location>
        <begin position="1141"/>
        <end position="1184"/>
    </location>
</feature>
<feature type="region of interest" description="Disordered" evidence="15">
    <location>
        <begin position="206"/>
        <end position="235"/>
    </location>
</feature>
<dbReference type="InterPro" id="IPR036236">
    <property type="entry name" value="Znf_C2H2_sf"/>
</dbReference>
<feature type="compositionally biased region" description="Polar residues" evidence="15">
    <location>
        <begin position="772"/>
        <end position="782"/>
    </location>
</feature>
<feature type="region of interest" description="Disordered" evidence="15">
    <location>
        <begin position="313"/>
        <end position="333"/>
    </location>
</feature>
<evidence type="ECO:0000256" key="10">
    <source>
        <dbReference type="ARBA" id="ARBA00023242"/>
    </source>
</evidence>
<evidence type="ECO:0000256" key="9">
    <source>
        <dbReference type="ARBA" id="ARBA00023163"/>
    </source>
</evidence>
<feature type="compositionally biased region" description="Low complexity" evidence="15">
    <location>
        <begin position="358"/>
        <end position="368"/>
    </location>
</feature>
<keyword evidence="3" id="KW-0479">Metal-binding</keyword>
<evidence type="ECO:0000256" key="3">
    <source>
        <dbReference type="ARBA" id="ARBA00022723"/>
    </source>
</evidence>
<evidence type="ECO:0000256" key="7">
    <source>
        <dbReference type="ARBA" id="ARBA00023015"/>
    </source>
</evidence>
<dbReference type="InterPro" id="IPR013087">
    <property type="entry name" value="Znf_C2H2_type"/>
</dbReference>
<keyword evidence="18" id="KW-1185">Reference proteome</keyword>
<gene>
    <name evidence="17" type="ORF">V9T40_011059</name>
</gene>
<feature type="compositionally biased region" description="Polar residues" evidence="15">
    <location>
        <begin position="666"/>
        <end position="675"/>
    </location>
</feature>
<dbReference type="Gene3D" id="3.30.160.60">
    <property type="entry name" value="Classic Zinc Finger"/>
    <property type="match status" value="5"/>
</dbReference>
<dbReference type="FunFam" id="3.30.160.60:FF:000025">
    <property type="entry name" value="Spalt-like transcription factor 1"/>
    <property type="match status" value="1"/>
</dbReference>
<feature type="compositionally biased region" description="Low complexity" evidence="15">
    <location>
        <begin position="1084"/>
        <end position="1094"/>
    </location>
</feature>
<reference evidence="17 18" key="1">
    <citation type="submission" date="2024-03" db="EMBL/GenBank/DDBJ databases">
        <title>Adaptation during the transition from Ophiocordyceps entomopathogen to insect associate is accompanied by gene loss and intensified selection.</title>
        <authorList>
            <person name="Ward C.M."/>
            <person name="Onetto C.A."/>
            <person name="Borneman A.R."/>
        </authorList>
    </citation>
    <scope>NUCLEOTIDE SEQUENCE [LARGE SCALE GENOMIC DNA]</scope>
    <source>
        <strain evidence="17">AWRI1</strain>
        <tissue evidence="17">Single Adult Female</tissue>
    </source>
</reference>
<protein>
    <recommendedName>
        <fullName evidence="13">Homeotic protein spalt-major</fullName>
    </recommendedName>
</protein>
<keyword evidence="8" id="KW-0238">DNA-binding</keyword>
<feature type="compositionally biased region" description="Polar residues" evidence="15">
    <location>
        <begin position="313"/>
        <end position="322"/>
    </location>
</feature>
<feature type="region of interest" description="Disordered" evidence="15">
    <location>
        <begin position="1"/>
        <end position="97"/>
    </location>
</feature>
<evidence type="ECO:0000256" key="2">
    <source>
        <dbReference type="ARBA" id="ARBA00022473"/>
    </source>
</evidence>
<evidence type="ECO:0000256" key="15">
    <source>
        <dbReference type="SAM" id="MobiDB-lite"/>
    </source>
</evidence>
<feature type="compositionally biased region" description="Polar residues" evidence="15">
    <location>
        <begin position="687"/>
        <end position="702"/>
    </location>
</feature>
<dbReference type="EMBL" id="JBBCAQ010000037">
    <property type="protein sequence ID" value="KAK7573868.1"/>
    <property type="molecule type" value="Genomic_DNA"/>
</dbReference>
<name>A0AAN9XZ44_9HEMI</name>
<proteinExistence type="inferred from homology"/>
<feature type="compositionally biased region" description="Low complexity" evidence="15">
    <location>
        <begin position="34"/>
        <end position="44"/>
    </location>
</feature>
<dbReference type="PROSITE" id="PS00028">
    <property type="entry name" value="ZINC_FINGER_C2H2_1"/>
    <property type="match status" value="5"/>
</dbReference>
<evidence type="ECO:0000256" key="14">
    <source>
        <dbReference type="PROSITE-ProRule" id="PRU00042"/>
    </source>
</evidence>
<feature type="compositionally biased region" description="Basic and acidic residues" evidence="15">
    <location>
        <begin position="71"/>
        <end position="86"/>
    </location>
</feature>
<keyword evidence="10" id="KW-0539">Nucleus</keyword>
<dbReference type="GO" id="GO:0048731">
    <property type="term" value="P:system development"/>
    <property type="evidence" value="ECO:0007669"/>
    <property type="project" value="UniProtKB-ARBA"/>
</dbReference>
<dbReference type="Pfam" id="PF00096">
    <property type="entry name" value="zf-C2H2"/>
    <property type="match status" value="3"/>
</dbReference>
<dbReference type="Proteomes" id="UP001367676">
    <property type="component" value="Unassembled WGS sequence"/>
</dbReference>